<evidence type="ECO:0000256" key="6">
    <source>
        <dbReference type="ARBA" id="ARBA00022499"/>
    </source>
</evidence>
<comment type="similarity">
    <text evidence="4">Belongs to the WD repeat EMAP family.</text>
</comment>
<feature type="domain" description="BAH" evidence="26">
    <location>
        <begin position="942"/>
        <end position="1082"/>
    </location>
</feature>
<dbReference type="EMBL" id="CAAGRJ010001342">
    <property type="protein sequence ID" value="VFV19172.1"/>
    <property type="molecule type" value="Genomic_DNA"/>
</dbReference>
<evidence type="ECO:0000256" key="20">
    <source>
        <dbReference type="ARBA" id="ARBA00023212"/>
    </source>
</evidence>
<protein>
    <submittedName>
        <fullName evidence="29">Echinoderm microtubule-associated</fullName>
    </submittedName>
</protein>
<dbReference type="SUPFAM" id="SSF46689">
    <property type="entry name" value="Homeodomain-like"/>
    <property type="match status" value="1"/>
</dbReference>
<evidence type="ECO:0000256" key="2">
    <source>
        <dbReference type="ARBA" id="ARBA00004186"/>
    </source>
</evidence>
<evidence type="ECO:0000256" key="22">
    <source>
        <dbReference type="ARBA" id="ARBA00023306"/>
    </source>
</evidence>
<keyword evidence="17" id="KW-0007">Acetylation</keyword>
<evidence type="ECO:0000256" key="8">
    <source>
        <dbReference type="ARBA" id="ARBA00022574"/>
    </source>
</evidence>
<keyword evidence="12" id="KW-0677">Repeat</keyword>
<dbReference type="InterPro" id="IPR000679">
    <property type="entry name" value="Znf_GATA"/>
</dbReference>
<dbReference type="FunFam" id="4.10.1240.50:FF:000001">
    <property type="entry name" value="Metastasis-associated 1 family, member 3"/>
    <property type="match status" value="1"/>
</dbReference>
<feature type="repeat" description="WD" evidence="24">
    <location>
        <begin position="884"/>
        <end position="917"/>
    </location>
</feature>
<keyword evidence="20" id="KW-0206">Cytoskeleton</keyword>
<dbReference type="GO" id="GO:0008017">
    <property type="term" value="F:microtubule binding"/>
    <property type="evidence" value="ECO:0007669"/>
    <property type="project" value="TreeGrafter"/>
</dbReference>
<feature type="region of interest" description="Disordered" evidence="25">
    <location>
        <begin position="1585"/>
        <end position="1606"/>
    </location>
</feature>
<dbReference type="PROSITE" id="PS51293">
    <property type="entry name" value="SANT"/>
    <property type="match status" value="1"/>
</dbReference>
<sequence>MFLCPLCYSGPLLMVFRVVLLLTRYPGTFIMTPSPLIPSPVILDLSSWSCEPSDDCTLRGALFFSRPLLSFSACLGDLSFALGWAVIPRRRCASLCGSHVPGQYSIFSPWYSMVLPVFAEVETAAGREPCQAPRLPCQKEALDSLPPASSPPGQPPSPGLLEGGSPMGRMQGEGPAQEALQSLSRRLQVQEKEMELVKAALAEALRLLRLQAPPNSLQDPGAPAPTRDSPAAPPGLPPTCSPSLVSRGTQTETEVEMQPSPGPPGLSNGPPAPQGGSEEPSGTQSEGGGSSSSGSPGPPGILRLVQPPQRADTPRRNSSSSSSPSERPRQKLSRKAASSANLLLRSGSTESRGGKDPLSSPGGPGSRRSNYNLEGISVKMFLRGRPITMYIPSGIRSLEELPSGPPPETLSLDWVYGYRGRDSRSNLFVLRSGEVVYFIACVVVLYRPEGGPGGPGGGGQRHYRGHTDCVRCLAVHPDGVRVASGQTAGVDKDGKPLQPVVHVWDSETLLKLQEIGLGAFERGVGALAFSVADQGAFLCVVDDSNEHMLSVWDCSRGTKLAEIKSTNDSVLAVGFSPRDSSCIVTSGKSHVHFWNWSGGAGVPGNGTLTRKQGVFGKYKKPKFVPCFVFLPDGDILTGDSEGNILTWGRSLSDARTPGRGGAKETYGIVAQAHAHEGSIFALCLRRDGTVLSGGGRDRRLVQWGPGLVALQEAEIPEHFGAVRAIAEGLGSELLVGTTKNALLRGDLAQGFSPVIQGHTDELWGLCTHPFQNRFLTCGHDRQLCLWDGEGHALAWSIDLKETGLCADFHPSGAVVAVGLNTGRWLVLDTETREIVSDVTDGNEQLSVVRYSPDGLYLAIGSHDNMIYIYSVSSEGAKSSRFGRCVGHSSFITHLDWSKDGNFIMSNSGDYEILYWDVAGGCKLLRNRYESRDREWATYTCVLGFHVYDYVYFENSSSNPYLVRRIEELNKTANGNVEAKVVCLFRRRDISSSLNSLADSNAREFEEESKQPGVSEQQRHQLKHRELFLSRQFESLPATHIRGKCSVTLLNETDILSQYLEKEDCFFYSLVFDPVQKTLLADQGEIRVGCKYQAEIPDRLAEGESDNRNQQKMEMKVWDPDNPLTDRQIDQFLVVARAVGTFARALDCSSSIRQPSLHMSAAAASRDITLFHAMDTLQRNGYDLAKAMSTLVPQGGPVLCRDEMEEWSASEAMLFEEALEKYGKDFNDIRQDFLPWKSLASIVQFYYMWKTTDRYIQQKRLKAAEADSKLKQVYIPTYTKPNPNQIISVGSKPGMNGAGFQKGLTCESCHTTQSAQWYAWGPPNMQCRLCASCWIYWKKYGGLKTPTQLEGAARGTTEPHSRGHLSRPEAQSLSPYTTSANRAKLLAKNRQTFLLQTTKLTRLARRMCRDLLQPRRAARRPYAPINANAIKAECSIRLPKAAKTPLKIHPLVRLPLATIVKDLVAQAPLKPKTPRGTKTPINRNQLTQNRGLGGIMVKRAYETMSGAGVPFSANGRPLASGIRSSSQPAAKRQKLNPADAPNPVVFVATKDTRALRKALTHLEMRRAARRPNLPLKVKPPLIAVRPPVPLSAPSHPASTNEPIVLED</sequence>
<feature type="region of interest" description="Disordered" evidence="25">
    <location>
        <begin position="1350"/>
        <end position="1375"/>
    </location>
</feature>
<keyword evidence="19" id="KW-0238">DNA-binding</keyword>
<dbReference type="InterPro" id="IPR000949">
    <property type="entry name" value="ELM2_dom"/>
</dbReference>
<evidence type="ECO:0000256" key="17">
    <source>
        <dbReference type="ARBA" id="ARBA00022990"/>
    </source>
</evidence>
<keyword evidence="8 24" id="KW-0853">WD repeat</keyword>
<dbReference type="Pfam" id="PF03451">
    <property type="entry name" value="HELP"/>
    <property type="match status" value="1"/>
</dbReference>
<dbReference type="PROSITE" id="PS50294">
    <property type="entry name" value="WD_REPEATS_REGION"/>
    <property type="match status" value="1"/>
</dbReference>
<comment type="subcellular location">
    <subcellularLocation>
        <location evidence="2">Cytoplasm</location>
        <location evidence="2">Cytoskeleton</location>
        <location evidence="2">Spindle</location>
    </subcellularLocation>
    <subcellularLocation>
        <location evidence="3">Midbody</location>
    </subcellularLocation>
    <subcellularLocation>
        <location evidence="1">Nucleus</location>
    </subcellularLocation>
</comment>
<dbReference type="Pfam" id="PF23414">
    <property type="entry name" value="Beta-prop_EML_2"/>
    <property type="match status" value="1"/>
</dbReference>
<dbReference type="InterPro" id="IPR001025">
    <property type="entry name" value="BAH_dom"/>
</dbReference>
<dbReference type="SMART" id="SM00439">
    <property type="entry name" value="BAH"/>
    <property type="match status" value="1"/>
</dbReference>
<keyword evidence="14" id="KW-0498">Mitosis</keyword>
<keyword evidence="22" id="KW-0131">Cell cycle</keyword>
<evidence type="ECO:0000259" key="27">
    <source>
        <dbReference type="PROSITE" id="PS51156"/>
    </source>
</evidence>
<feature type="compositionally biased region" description="Pro residues" evidence="25">
    <location>
        <begin position="148"/>
        <end position="158"/>
    </location>
</feature>
<dbReference type="Pfam" id="PF00249">
    <property type="entry name" value="Myb_DNA-binding"/>
    <property type="match status" value="1"/>
</dbReference>
<evidence type="ECO:0000256" key="15">
    <source>
        <dbReference type="ARBA" id="ARBA00022833"/>
    </source>
</evidence>
<accession>A0A485MM58</accession>
<dbReference type="Pfam" id="PF01448">
    <property type="entry name" value="ELM2"/>
    <property type="match status" value="1"/>
</dbReference>
<evidence type="ECO:0000259" key="26">
    <source>
        <dbReference type="PROSITE" id="PS51038"/>
    </source>
</evidence>
<evidence type="ECO:0000259" key="28">
    <source>
        <dbReference type="PROSITE" id="PS51293"/>
    </source>
</evidence>
<feature type="region of interest" description="Disordered" evidence="25">
    <location>
        <begin position="213"/>
        <end position="371"/>
    </location>
</feature>
<evidence type="ECO:0000256" key="24">
    <source>
        <dbReference type="PROSITE-ProRule" id="PRU00221"/>
    </source>
</evidence>
<evidence type="ECO:0000256" key="7">
    <source>
        <dbReference type="ARBA" id="ARBA00022553"/>
    </source>
</evidence>
<comment type="similarity">
    <text evidence="23">Belongs to the metastasis-associated protein family.</text>
</comment>
<dbReference type="Pfam" id="PF17226">
    <property type="entry name" value="MTA_R1"/>
    <property type="match status" value="1"/>
</dbReference>
<keyword evidence="15" id="KW-0862">Zinc</keyword>
<feature type="compositionally biased region" description="Low complexity" evidence="25">
    <location>
        <begin position="316"/>
        <end position="325"/>
    </location>
</feature>
<dbReference type="PROSITE" id="PS51156">
    <property type="entry name" value="ELM2"/>
    <property type="match status" value="1"/>
</dbReference>
<dbReference type="SMART" id="SM00401">
    <property type="entry name" value="ZnF_GATA"/>
    <property type="match status" value="1"/>
</dbReference>
<dbReference type="PANTHER" id="PTHR13720">
    <property type="entry name" value="WD-40 REPEAT PROTEIN"/>
    <property type="match status" value="1"/>
</dbReference>
<keyword evidence="10" id="KW-0493">Microtubule</keyword>
<dbReference type="SUPFAM" id="SSF50993">
    <property type="entry name" value="Peptidase/esterase 'gauge' domain"/>
    <property type="match status" value="1"/>
</dbReference>
<evidence type="ECO:0000256" key="16">
    <source>
        <dbReference type="ARBA" id="ARBA00022843"/>
    </source>
</evidence>
<evidence type="ECO:0000256" key="14">
    <source>
        <dbReference type="ARBA" id="ARBA00022776"/>
    </source>
</evidence>
<evidence type="ECO:0000256" key="5">
    <source>
        <dbReference type="ARBA" id="ARBA00022490"/>
    </source>
</evidence>
<evidence type="ECO:0000256" key="10">
    <source>
        <dbReference type="ARBA" id="ARBA00022701"/>
    </source>
</evidence>
<keyword evidence="6" id="KW-1017">Isopeptide bond</keyword>
<dbReference type="Gene3D" id="4.10.1240.50">
    <property type="match status" value="1"/>
</dbReference>
<dbReference type="Pfam" id="PF23409">
    <property type="entry name" value="Beta-prop_EML"/>
    <property type="match status" value="1"/>
</dbReference>
<dbReference type="FunFam" id="2.130.10.10:FF:000019">
    <property type="entry name" value="echinoderm microtubule-associated protein-like 4 isoform X2"/>
    <property type="match status" value="1"/>
</dbReference>
<dbReference type="CDD" id="cd00202">
    <property type="entry name" value="ZnF_GATA"/>
    <property type="match status" value="1"/>
</dbReference>
<keyword evidence="30" id="KW-1185">Reference proteome</keyword>
<proteinExistence type="inferred from homology"/>
<evidence type="ECO:0000256" key="21">
    <source>
        <dbReference type="ARBA" id="ARBA00023242"/>
    </source>
</evidence>
<keyword evidence="21" id="KW-0539">Nucleus</keyword>
<dbReference type="Pfam" id="PF00320">
    <property type="entry name" value="GATA"/>
    <property type="match status" value="1"/>
</dbReference>
<evidence type="ECO:0000256" key="18">
    <source>
        <dbReference type="ARBA" id="ARBA00023054"/>
    </source>
</evidence>
<organism evidence="29 30">
    <name type="scientific">Lynx pardinus</name>
    <name type="common">Iberian lynx</name>
    <name type="synonym">Felis pardina</name>
    <dbReference type="NCBI Taxonomy" id="191816"/>
    <lineage>
        <taxon>Eukaryota</taxon>
        <taxon>Metazoa</taxon>
        <taxon>Chordata</taxon>
        <taxon>Craniata</taxon>
        <taxon>Vertebrata</taxon>
        <taxon>Euteleostomi</taxon>
        <taxon>Mammalia</taxon>
        <taxon>Eutheria</taxon>
        <taxon>Laurasiatheria</taxon>
        <taxon>Carnivora</taxon>
        <taxon>Feliformia</taxon>
        <taxon>Felidae</taxon>
        <taxon>Felinae</taxon>
        <taxon>Lynx</taxon>
    </lineage>
</organism>
<keyword evidence="9" id="KW-0132">Cell division</keyword>
<dbReference type="FunFam" id="2.30.30.490:FF:000001">
    <property type="entry name" value="Metastasis-associated 1 family, member 3"/>
    <property type="match status" value="1"/>
</dbReference>
<evidence type="ECO:0000313" key="29">
    <source>
        <dbReference type="EMBL" id="VFV19172.1"/>
    </source>
</evidence>
<dbReference type="SMART" id="SM00320">
    <property type="entry name" value="WD40"/>
    <property type="match status" value="7"/>
</dbReference>
<dbReference type="InterPro" id="IPR017884">
    <property type="entry name" value="SANT_dom"/>
</dbReference>
<evidence type="ECO:0000256" key="23">
    <source>
        <dbReference type="ARBA" id="ARBA00093454"/>
    </source>
</evidence>
<feature type="repeat" description="WD" evidence="24">
    <location>
        <begin position="755"/>
        <end position="787"/>
    </location>
</feature>
<dbReference type="GO" id="GO:0000226">
    <property type="term" value="P:microtubule cytoskeleton organization"/>
    <property type="evidence" value="ECO:0007669"/>
    <property type="project" value="TreeGrafter"/>
</dbReference>
<dbReference type="GO" id="GO:0030496">
    <property type="term" value="C:midbody"/>
    <property type="evidence" value="ECO:0007669"/>
    <property type="project" value="UniProtKB-SubCell"/>
</dbReference>
<dbReference type="InterPro" id="IPR009057">
    <property type="entry name" value="Homeodomain-like_sf"/>
</dbReference>
<keyword evidence="13" id="KW-0863">Zinc-finger</keyword>
<dbReference type="CDD" id="cd04709">
    <property type="entry name" value="BAH_MTA"/>
    <property type="match status" value="1"/>
</dbReference>
<dbReference type="InterPro" id="IPR055439">
    <property type="entry name" value="Beta-prop_EML_1st"/>
</dbReference>
<dbReference type="PANTHER" id="PTHR13720:SF15">
    <property type="entry name" value="ECHINODERM MICROTUBULE-ASSOCIATED PROTEIN-LIKE 3"/>
    <property type="match status" value="1"/>
</dbReference>
<dbReference type="SMART" id="SM00717">
    <property type="entry name" value="SANT"/>
    <property type="match status" value="1"/>
</dbReference>
<keyword evidence="16" id="KW-0832">Ubl conjugation</keyword>
<evidence type="ECO:0000256" key="13">
    <source>
        <dbReference type="ARBA" id="ARBA00022771"/>
    </source>
</evidence>
<evidence type="ECO:0000256" key="25">
    <source>
        <dbReference type="SAM" id="MobiDB-lite"/>
    </source>
</evidence>
<dbReference type="Gene3D" id="2.130.10.10">
    <property type="entry name" value="YVTN repeat-like/Quinoprotein amine dehydrogenase"/>
    <property type="match status" value="2"/>
</dbReference>
<dbReference type="InterPro" id="IPR005108">
    <property type="entry name" value="HELP"/>
</dbReference>
<dbReference type="SUPFAM" id="SSF50978">
    <property type="entry name" value="WD40 repeat-like"/>
    <property type="match status" value="1"/>
</dbReference>
<dbReference type="InterPro" id="IPR036322">
    <property type="entry name" value="WD40_repeat_dom_sf"/>
</dbReference>
<dbReference type="GO" id="GO:0005874">
    <property type="term" value="C:microtubule"/>
    <property type="evidence" value="ECO:0007669"/>
    <property type="project" value="UniProtKB-KW"/>
</dbReference>
<keyword evidence="7" id="KW-0597">Phosphoprotein</keyword>
<gene>
    <name evidence="29" type="ORF">LYPA_23C009213</name>
</gene>
<feature type="region of interest" description="Disordered" evidence="25">
    <location>
        <begin position="1517"/>
        <end position="1539"/>
    </location>
</feature>
<feature type="compositionally biased region" description="Pro residues" evidence="25">
    <location>
        <begin position="231"/>
        <end position="240"/>
    </location>
</feature>
<dbReference type="CDD" id="cd11661">
    <property type="entry name" value="SANT_MTA3_like"/>
    <property type="match status" value="1"/>
</dbReference>
<dbReference type="SMART" id="SM01189">
    <property type="entry name" value="ELM2"/>
    <property type="match status" value="1"/>
</dbReference>
<dbReference type="FunFam" id="1.10.10.60:FF:000012">
    <property type="entry name" value="Metastasis-associated 1 family, member 3"/>
    <property type="match status" value="1"/>
</dbReference>
<evidence type="ECO:0000256" key="4">
    <source>
        <dbReference type="ARBA" id="ARBA00006489"/>
    </source>
</evidence>
<dbReference type="Gene3D" id="1.10.10.60">
    <property type="entry name" value="Homeodomain-like"/>
    <property type="match status" value="1"/>
</dbReference>
<keyword evidence="18" id="KW-0175">Coiled coil</keyword>
<name>A0A485MM58_LYNPA</name>
<feature type="compositionally biased region" description="Low complexity" evidence="25">
    <location>
        <begin position="265"/>
        <end position="284"/>
    </location>
</feature>
<dbReference type="GO" id="GO:0043565">
    <property type="term" value="F:sequence-specific DNA binding"/>
    <property type="evidence" value="ECO:0007669"/>
    <property type="project" value="InterPro"/>
</dbReference>
<keyword evidence="11" id="KW-0479">Metal-binding</keyword>
<evidence type="ECO:0000256" key="12">
    <source>
        <dbReference type="ARBA" id="ARBA00022737"/>
    </source>
</evidence>
<dbReference type="GO" id="GO:0003682">
    <property type="term" value="F:chromatin binding"/>
    <property type="evidence" value="ECO:0007669"/>
    <property type="project" value="InterPro"/>
</dbReference>
<keyword evidence="5" id="KW-0963">Cytoplasm</keyword>
<dbReference type="InterPro" id="IPR050630">
    <property type="entry name" value="WD_repeat_EMAP"/>
</dbReference>
<feature type="compositionally biased region" description="Polar residues" evidence="25">
    <location>
        <begin position="241"/>
        <end position="252"/>
    </location>
</feature>
<dbReference type="InterPro" id="IPR015943">
    <property type="entry name" value="WD40/YVTN_repeat-like_dom_sf"/>
</dbReference>
<evidence type="ECO:0000256" key="9">
    <source>
        <dbReference type="ARBA" id="ARBA00022618"/>
    </source>
</evidence>
<dbReference type="GO" id="GO:0008270">
    <property type="term" value="F:zinc ion binding"/>
    <property type="evidence" value="ECO:0007669"/>
    <property type="project" value="UniProtKB-KW"/>
</dbReference>
<dbReference type="InterPro" id="IPR035170">
    <property type="entry name" value="MTA1_R1"/>
</dbReference>
<dbReference type="PROSITE" id="PS51038">
    <property type="entry name" value="BAH"/>
    <property type="match status" value="1"/>
</dbReference>
<feature type="compositionally biased region" description="Polar residues" evidence="25">
    <location>
        <begin position="336"/>
        <end position="351"/>
    </location>
</feature>
<evidence type="ECO:0000256" key="19">
    <source>
        <dbReference type="ARBA" id="ARBA00023125"/>
    </source>
</evidence>
<reference evidence="29 30" key="1">
    <citation type="submission" date="2019-01" db="EMBL/GenBank/DDBJ databases">
        <authorList>
            <person name="Alioto T."/>
            <person name="Alioto T."/>
        </authorList>
    </citation>
    <scope>NUCLEOTIDE SEQUENCE [LARGE SCALE GENOMIC DNA]</scope>
</reference>
<evidence type="ECO:0000256" key="11">
    <source>
        <dbReference type="ARBA" id="ARBA00022723"/>
    </source>
</evidence>
<evidence type="ECO:0000256" key="1">
    <source>
        <dbReference type="ARBA" id="ARBA00004123"/>
    </source>
</evidence>
<evidence type="ECO:0000313" key="30">
    <source>
        <dbReference type="Proteomes" id="UP000386466"/>
    </source>
</evidence>
<feature type="region of interest" description="Disordered" evidence="25">
    <location>
        <begin position="141"/>
        <end position="182"/>
    </location>
</feature>
<dbReference type="InterPro" id="IPR001005">
    <property type="entry name" value="SANT/Myb"/>
</dbReference>
<dbReference type="Proteomes" id="UP000386466">
    <property type="component" value="Unassembled WGS sequence"/>
</dbReference>
<feature type="domain" description="ELM2" evidence="27">
    <location>
        <begin position="1083"/>
        <end position="1194"/>
    </location>
</feature>
<dbReference type="InterPro" id="IPR055442">
    <property type="entry name" value="Beta-prop_EML-like_2nd"/>
</dbReference>
<dbReference type="GO" id="GO:0005634">
    <property type="term" value="C:nucleus"/>
    <property type="evidence" value="ECO:0007669"/>
    <property type="project" value="UniProtKB-SubCell"/>
</dbReference>
<dbReference type="InterPro" id="IPR001680">
    <property type="entry name" value="WD40_rpt"/>
</dbReference>
<evidence type="ECO:0000256" key="3">
    <source>
        <dbReference type="ARBA" id="ARBA00004214"/>
    </source>
</evidence>
<dbReference type="PROSITE" id="PS50082">
    <property type="entry name" value="WD_REPEATS_2"/>
    <property type="match status" value="2"/>
</dbReference>
<dbReference type="GO" id="GO:0051301">
    <property type="term" value="P:cell division"/>
    <property type="evidence" value="ECO:0007669"/>
    <property type="project" value="UniProtKB-KW"/>
</dbReference>
<dbReference type="GO" id="GO:0072686">
    <property type="term" value="C:mitotic spindle"/>
    <property type="evidence" value="ECO:0007669"/>
    <property type="project" value="TreeGrafter"/>
</dbReference>
<feature type="domain" description="SANT" evidence="28">
    <location>
        <begin position="1201"/>
        <end position="1253"/>
    </location>
</feature>
<dbReference type="FunFam" id="2.130.10.10:FF:000582">
    <property type="entry name" value="Echinoderm microtubule-associated protein-like 3"/>
    <property type="match status" value="1"/>
</dbReference>
<dbReference type="GO" id="GO:0006355">
    <property type="term" value="P:regulation of DNA-templated transcription"/>
    <property type="evidence" value="ECO:0007669"/>
    <property type="project" value="InterPro"/>
</dbReference>